<evidence type="ECO:0000313" key="3">
    <source>
        <dbReference type="Proteomes" id="UP001500456"/>
    </source>
</evidence>
<proteinExistence type="predicted"/>
<feature type="region of interest" description="Disordered" evidence="1">
    <location>
        <begin position="1"/>
        <end position="23"/>
    </location>
</feature>
<dbReference type="EMBL" id="BAAAZX010000002">
    <property type="protein sequence ID" value="GAA3979774.1"/>
    <property type="molecule type" value="Genomic_DNA"/>
</dbReference>
<accession>A0ABP7QBD2</accession>
<keyword evidence="3" id="KW-1185">Reference proteome</keyword>
<evidence type="ECO:0000256" key="1">
    <source>
        <dbReference type="SAM" id="MobiDB-lite"/>
    </source>
</evidence>
<comment type="caution">
    <text evidence="2">The sequence shown here is derived from an EMBL/GenBank/DDBJ whole genome shotgun (WGS) entry which is preliminary data.</text>
</comment>
<sequence>MSAKFPGSELEPALTAVSSPAPDGSAGLDLYIETVSVHRVFAGDVPRSTTRVLAAGQRPLSATAFTGRATSTAWHTIPSWDLIATKDRLPLLSCPDAVADIISAAVRGVRP</sequence>
<dbReference type="PANTHER" id="PTHR37017">
    <property type="entry name" value="AB HYDROLASE-1 DOMAIN-CONTAINING PROTEIN-RELATED"/>
    <property type="match status" value="1"/>
</dbReference>
<dbReference type="RefSeq" id="WP_266438070.1">
    <property type="nucleotide sequence ID" value="NZ_BAAAZX010000002.1"/>
</dbReference>
<evidence type="ECO:0000313" key="2">
    <source>
        <dbReference type="EMBL" id="GAA3979774.1"/>
    </source>
</evidence>
<name>A0ABP7QBD2_9ACTN</name>
<dbReference type="InterPro" id="IPR052897">
    <property type="entry name" value="Sec-Metab_Biosynth_Hydrolase"/>
</dbReference>
<protein>
    <submittedName>
        <fullName evidence="2">Uncharacterized protein</fullName>
    </submittedName>
</protein>
<gene>
    <name evidence="2" type="ORF">GCM10022232_09730</name>
</gene>
<organism evidence="2 3">
    <name type="scientific">Streptomyces plumbiresistens</name>
    <dbReference type="NCBI Taxonomy" id="511811"/>
    <lineage>
        <taxon>Bacteria</taxon>
        <taxon>Bacillati</taxon>
        <taxon>Actinomycetota</taxon>
        <taxon>Actinomycetes</taxon>
        <taxon>Kitasatosporales</taxon>
        <taxon>Streptomycetaceae</taxon>
        <taxon>Streptomyces</taxon>
    </lineage>
</organism>
<reference evidence="3" key="1">
    <citation type="journal article" date="2019" name="Int. J. Syst. Evol. Microbiol.">
        <title>The Global Catalogue of Microorganisms (GCM) 10K type strain sequencing project: providing services to taxonomists for standard genome sequencing and annotation.</title>
        <authorList>
            <consortium name="The Broad Institute Genomics Platform"/>
            <consortium name="The Broad Institute Genome Sequencing Center for Infectious Disease"/>
            <person name="Wu L."/>
            <person name="Ma J."/>
        </authorList>
    </citation>
    <scope>NUCLEOTIDE SEQUENCE [LARGE SCALE GENOMIC DNA]</scope>
    <source>
        <strain evidence="3">JCM 16924</strain>
    </source>
</reference>
<dbReference type="PANTHER" id="PTHR37017:SF11">
    <property type="entry name" value="ESTERASE_LIPASE_THIOESTERASE DOMAIN-CONTAINING PROTEIN"/>
    <property type="match status" value="1"/>
</dbReference>
<dbReference type="Proteomes" id="UP001500456">
    <property type="component" value="Unassembled WGS sequence"/>
</dbReference>